<evidence type="ECO:0000313" key="3">
    <source>
        <dbReference type="EMBL" id="MBP1861619.1"/>
    </source>
</evidence>
<accession>A0ABS4EUI2</accession>
<dbReference type="InterPro" id="IPR003010">
    <property type="entry name" value="C-N_Hydrolase"/>
</dbReference>
<organism evidence="3 4">
    <name type="scientific">Rhizobium herbae</name>
    <dbReference type="NCBI Taxonomy" id="508661"/>
    <lineage>
        <taxon>Bacteria</taxon>
        <taxon>Pseudomonadati</taxon>
        <taxon>Pseudomonadota</taxon>
        <taxon>Alphaproteobacteria</taxon>
        <taxon>Hyphomicrobiales</taxon>
        <taxon>Rhizobiaceae</taxon>
        <taxon>Rhizobium/Agrobacterium group</taxon>
        <taxon>Rhizobium</taxon>
    </lineage>
</organism>
<dbReference type="InterPro" id="IPR036526">
    <property type="entry name" value="C-N_Hydrolase_sf"/>
</dbReference>
<dbReference type="Pfam" id="PF00795">
    <property type="entry name" value="CN_hydrolase"/>
    <property type="match status" value="1"/>
</dbReference>
<dbReference type="EC" id="3.5.5.1" evidence="3"/>
<dbReference type="EMBL" id="JAGGJV010000011">
    <property type="protein sequence ID" value="MBP1861619.1"/>
    <property type="molecule type" value="Genomic_DNA"/>
</dbReference>
<reference evidence="3 4" key="1">
    <citation type="submission" date="2021-03" db="EMBL/GenBank/DDBJ databases">
        <title>Genomic Encyclopedia of Type Strains, Phase IV (KMG-IV): sequencing the most valuable type-strain genomes for metagenomic binning, comparative biology and taxonomic classification.</title>
        <authorList>
            <person name="Goeker M."/>
        </authorList>
    </citation>
    <scope>NUCLEOTIDE SEQUENCE [LARGE SCALE GENOMIC DNA]</scope>
    <source>
        <strain evidence="3 4">DSM 26427</strain>
    </source>
</reference>
<evidence type="ECO:0000313" key="4">
    <source>
        <dbReference type="Proteomes" id="UP000823786"/>
    </source>
</evidence>
<proteinExistence type="predicted"/>
<evidence type="ECO:0000256" key="1">
    <source>
        <dbReference type="ARBA" id="ARBA00022801"/>
    </source>
</evidence>
<protein>
    <submittedName>
        <fullName evidence="3">Nitrilase</fullName>
        <ecNumber evidence="3">3.5.5.1</ecNumber>
    </submittedName>
</protein>
<keyword evidence="4" id="KW-1185">Reference proteome</keyword>
<keyword evidence="1 3" id="KW-0378">Hydrolase</keyword>
<evidence type="ECO:0000259" key="2">
    <source>
        <dbReference type="PROSITE" id="PS50263"/>
    </source>
</evidence>
<dbReference type="PANTHER" id="PTHR23088:SF27">
    <property type="entry name" value="DEAMINATED GLUTATHIONE AMIDASE"/>
    <property type="match status" value="1"/>
</dbReference>
<dbReference type="Gene3D" id="3.60.110.10">
    <property type="entry name" value="Carbon-nitrogen hydrolase"/>
    <property type="match status" value="1"/>
</dbReference>
<dbReference type="SUPFAM" id="SSF56317">
    <property type="entry name" value="Carbon-nitrogen hydrolase"/>
    <property type="match status" value="1"/>
</dbReference>
<sequence>MKISLIQMNSQPDRDHNLRQALRLMQDAVDRDSPDLIVLPEHFDWSGGTAQQKQVAADTVPGGRTYDVLQDFAASHRIWLHAGSVLERIAGSTRIHNTSLVFDRDGIEVGRYRKIHLFDIVAPDGKAYRESETVEPGNELVVYEINGLRIGCAICYDLRFSRLFDRLATAGVDVIILPAAFTLQTGKDHWEVLCRARAIEFQVYFVACGQWGPYPAAGGEVRQTYGNSLVCDPWGQVIGRASDTVGFFTSYLDIDRVRAVRNLIPMDAHRVEFGDINVLAVGP</sequence>
<gene>
    <name evidence="3" type="ORF">J2Z75_005148</name>
</gene>
<dbReference type="CDD" id="cd07572">
    <property type="entry name" value="nit"/>
    <property type="match status" value="1"/>
</dbReference>
<dbReference type="InterPro" id="IPR045254">
    <property type="entry name" value="Nit1/2_C-N_Hydrolase"/>
</dbReference>
<feature type="domain" description="CN hydrolase" evidence="2">
    <location>
        <begin position="1"/>
        <end position="254"/>
    </location>
</feature>
<comment type="caution">
    <text evidence="3">The sequence shown here is derived from an EMBL/GenBank/DDBJ whole genome shotgun (WGS) entry which is preliminary data.</text>
</comment>
<dbReference type="RefSeq" id="WP_209856154.1">
    <property type="nucleotide sequence ID" value="NZ_JAGGJV010000011.1"/>
</dbReference>
<name>A0ABS4EUI2_9HYPH</name>
<dbReference type="GO" id="GO:0000257">
    <property type="term" value="F:nitrilase activity"/>
    <property type="evidence" value="ECO:0007669"/>
    <property type="project" value="UniProtKB-EC"/>
</dbReference>
<dbReference type="PROSITE" id="PS50263">
    <property type="entry name" value="CN_HYDROLASE"/>
    <property type="match status" value="1"/>
</dbReference>
<dbReference type="PANTHER" id="PTHR23088">
    <property type="entry name" value="NITRILASE-RELATED"/>
    <property type="match status" value="1"/>
</dbReference>
<dbReference type="Proteomes" id="UP000823786">
    <property type="component" value="Unassembled WGS sequence"/>
</dbReference>